<feature type="transmembrane region" description="Helical" evidence="1">
    <location>
        <begin position="20"/>
        <end position="39"/>
    </location>
</feature>
<sequence>MPQERRPTETSTRPPVPAGWVGAGSALAVAGAVVLLSPLRTLVTENDVPVWLLGVVLLAVGAWFVVYALLSRPRRAGAASLSREASSMPHDPAIYDPADYEPRAGYVTDVSGRTNTTPLTVVIAVVAGWVTLLVSGLLQVDRWVAYGFGVVAAVVVAQLWSLSGQRRRG</sequence>
<feature type="transmembrane region" description="Helical" evidence="1">
    <location>
        <begin position="119"/>
        <end position="137"/>
    </location>
</feature>
<feature type="transmembrane region" description="Helical" evidence="1">
    <location>
        <begin position="51"/>
        <end position="70"/>
    </location>
</feature>
<keyword evidence="1" id="KW-0472">Membrane</keyword>
<keyword evidence="1" id="KW-1133">Transmembrane helix</keyword>
<dbReference type="EMBL" id="JABMCE010000076">
    <property type="protein sequence ID" value="NUU14089.1"/>
    <property type="molecule type" value="Genomic_DNA"/>
</dbReference>
<comment type="caution">
    <text evidence="2">The sequence shown here is derived from an EMBL/GenBank/DDBJ whole genome shotgun (WGS) entry which is preliminary data.</text>
</comment>
<accession>A0ABX2MFL4</accession>
<keyword evidence="3" id="KW-1185">Reference proteome</keyword>
<name>A0ABX2MFL4_9MICO</name>
<organism evidence="2 3">
    <name type="scientific">Curtobacterium pusillum</name>
    <dbReference type="NCBI Taxonomy" id="69373"/>
    <lineage>
        <taxon>Bacteria</taxon>
        <taxon>Bacillati</taxon>
        <taxon>Actinomycetota</taxon>
        <taxon>Actinomycetes</taxon>
        <taxon>Micrococcales</taxon>
        <taxon>Microbacteriaceae</taxon>
        <taxon>Curtobacterium</taxon>
    </lineage>
</organism>
<protein>
    <submittedName>
        <fullName evidence="2">Uncharacterized protein</fullName>
    </submittedName>
</protein>
<evidence type="ECO:0000256" key="1">
    <source>
        <dbReference type="SAM" id="Phobius"/>
    </source>
</evidence>
<keyword evidence="1" id="KW-0812">Transmembrane</keyword>
<evidence type="ECO:0000313" key="2">
    <source>
        <dbReference type="EMBL" id="NUU14089.1"/>
    </source>
</evidence>
<dbReference type="Proteomes" id="UP000573001">
    <property type="component" value="Unassembled WGS sequence"/>
</dbReference>
<feature type="transmembrane region" description="Helical" evidence="1">
    <location>
        <begin position="143"/>
        <end position="162"/>
    </location>
</feature>
<reference evidence="2 3" key="1">
    <citation type="submission" date="2020-05" db="EMBL/GenBank/DDBJ databases">
        <title>Genome Sequencing of Type Strains.</title>
        <authorList>
            <person name="Lemaire J.F."/>
            <person name="Inderbitzin P."/>
            <person name="Gregorio O.A."/>
            <person name="Collins S.B."/>
            <person name="Wespe N."/>
            <person name="Knight-Connoni V."/>
        </authorList>
    </citation>
    <scope>NUCLEOTIDE SEQUENCE [LARGE SCALE GENOMIC DNA]</scope>
    <source>
        <strain evidence="2 3">ATCC 19096</strain>
    </source>
</reference>
<proteinExistence type="predicted"/>
<dbReference type="RefSeq" id="WP_175351573.1">
    <property type="nucleotide sequence ID" value="NZ_BAAAWQ010000001.1"/>
</dbReference>
<evidence type="ECO:0000313" key="3">
    <source>
        <dbReference type="Proteomes" id="UP000573001"/>
    </source>
</evidence>
<gene>
    <name evidence="2" type="ORF">HP507_09640</name>
</gene>